<dbReference type="PROSITE" id="PS50013">
    <property type="entry name" value="CHROMO_2"/>
    <property type="match status" value="1"/>
</dbReference>
<evidence type="ECO:0000259" key="1">
    <source>
        <dbReference type="PROSITE" id="PS50013"/>
    </source>
</evidence>
<gene>
    <name evidence="2" type="ORF">H0H81_001312</name>
</gene>
<feature type="domain" description="Chromo" evidence="1">
    <location>
        <begin position="15"/>
        <end position="59"/>
    </location>
</feature>
<dbReference type="GO" id="GO:0006338">
    <property type="term" value="P:chromatin remodeling"/>
    <property type="evidence" value="ECO:0007669"/>
    <property type="project" value="UniProtKB-ARBA"/>
</dbReference>
<accession>A0A9P7FPL2</accession>
<comment type="caution">
    <text evidence="2">The sequence shown here is derived from an EMBL/GenBank/DDBJ whole genome shotgun (WGS) entry which is preliminary data.</text>
</comment>
<dbReference type="OrthoDB" id="3268967at2759"/>
<proteinExistence type="predicted"/>
<reference evidence="2" key="2">
    <citation type="submission" date="2021-10" db="EMBL/GenBank/DDBJ databases">
        <title>Phylogenomics reveals ancestral predisposition of the termite-cultivated fungus Termitomyces towards a domesticated lifestyle.</title>
        <authorList>
            <person name="Auxier B."/>
            <person name="Grum-Grzhimaylo A."/>
            <person name="Cardenas M.E."/>
            <person name="Lodge J.D."/>
            <person name="Laessoe T."/>
            <person name="Pedersen O."/>
            <person name="Smith M.E."/>
            <person name="Kuyper T.W."/>
            <person name="Franco-Molano E.A."/>
            <person name="Baroni T.J."/>
            <person name="Aanen D.K."/>
        </authorList>
    </citation>
    <scope>NUCLEOTIDE SEQUENCE</scope>
    <source>
        <strain evidence="2">D49</strain>
    </source>
</reference>
<name>A0A9P7FPL2_9AGAR</name>
<keyword evidence="3" id="KW-1185">Reference proteome</keyword>
<dbReference type="InterPro" id="IPR000953">
    <property type="entry name" value="Chromo/chromo_shadow_dom"/>
</dbReference>
<reference evidence="2" key="1">
    <citation type="submission" date="2021-02" db="EMBL/GenBank/DDBJ databases">
        <authorList>
            <person name="Nieuwenhuis M."/>
            <person name="Van De Peppel L.J.J."/>
        </authorList>
    </citation>
    <scope>NUCLEOTIDE SEQUENCE</scope>
    <source>
        <strain evidence="2">D49</strain>
    </source>
</reference>
<dbReference type="Proteomes" id="UP000717328">
    <property type="component" value="Unassembled WGS sequence"/>
</dbReference>
<organism evidence="2 3">
    <name type="scientific">Sphagnurus paluster</name>
    <dbReference type="NCBI Taxonomy" id="117069"/>
    <lineage>
        <taxon>Eukaryota</taxon>
        <taxon>Fungi</taxon>
        <taxon>Dikarya</taxon>
        <taxon>Basidiomycota</taxon>
        <taxon>Agaricomycotina</taxon>
        <taxon>Agaricomycetes</taxon>
        <taxon>Agaricomycetidae</taxon>
        <taxon>Agaricales</taxon>
        <taxon>Tricholomatineae</taxon>
        <taxon>Lyophyllaceae</taxon>
        <taxon>Sphagnurus</taxon>
    </lineage>
</organism>
<protein>
    <recommendedName>
        <fullName evidence="1">Chromo domain-containing protein</fullName>
    </recommendedName>
</protein>
<dbReference type="InterPro" id="IPR016197">
    <property type="entry name" value="Chromo-like_dom_sf"/>
</dbReference>
<dbReference type="Pfam" id="PF00385">
    <property type="entry name" value="Chromo"/>
    <property type="match status" value="1"/>
</dbReference>
<dbReference type="EMBL" id="JABCKI010006329">
    <property type="protein sequence ID" value="KAG5634639.1"/>
    <property type="molecule type" value="Genomic_DNA"/>
</dbReference>
<dbReference type="InterPro" id="IPR023780">
    <property type="entry name" value="Chromo_domain"/>
</dbReference>
<feature type="non-terminal residue" evidence="2">
    <location>
        <position position="59"/>
    </location>
</feature>
<dbReference type="AlphaFoldDB" id="A0A9P7FPL2"/>
<dbReference type="SUPFAM" id="SSF54160">
    <property type="entry name" value="Chromo domain-like"/>
    <property type="match status" value="1"/>
</dbReference>
<evidence type="ECO:0000313" key="2">
    <source>
        <dbReference type="EMBL" id="KAG5634639.1"/>
    </source>
</evidence>
<dbReference type="Gene3D" id="2.40.50.40">
    <property type="match status" value="1"/>
</dbReference>
<evidence type="ECO:0000313" key="3">
    <source>
        <dbReference type="Proteomes" id="UP000717328"/>
    </source>
</evidence>
<sequence length="59" mass="7115">MNPPPLIIVDEVPELEVKKILDSQWYKDSLQYLVKWQEQPNKESTWEWAKEVKQNTKES</sequence>